<evidence type="ECO:0000313" key="2">
    <source>
        <dbReference type="EMBL" id="HGD12870.1"/>
    </source>
</evidence>
<comment type="caution">
    <text evidence="2">The sequence shown here is derived from an EMBL/GenBank/DDBJ whole genome shotgun (WGS) entry which is preliminary data.</text>
</comment>
<dbReference type="InterPro" id="IPR011335">
    <property type="entry name" value="Restrct_endonuc-II-like"/>
</dbReference>
<gene>
    <name evidence="2" type="ORF">ENX16_02145</name>
</gene>
<dbReference type="Pfam" id="PF18741">
    <property type="entry name" value="MTES_1575"/>
    <property type="match status" value="1"/>
</dbReference>
<evidence type="ECO:0000259" key="1">
    <source>
        <dbReference type="Pfam" id="PF18741"/>
    </source>
</evidence>
<feature type="domain" description="Restriction endonuclease type II-like" evidence="1">
    <location>
        <begin position="69"/>
        <end position="157"/>
    </location>
</feature>
<protein>
    <submittedName>
        <fullName evidence="2">DUF559 domain-containing protein</fullName>
    </submittedName>
</protein>
<sequence length="169" mass="20146">MRRIELLPDEPNHPRAQEWYYRIAIYELRRLPHPIPSRRWRRIIFIPTTLERLLRAKEINELYHTSPIEEKLYRALERAGLAPERQFYVGKGGYLLDLAVFCKMGKIDVECDGARYHSGRKKAEQDRQRDNYLTALDWRVLRFSGREINRNLNGCLRIIERVVEKLGGV</sequence>
<dbReference type="AlphaFoldDB" id="A0A7V3PSZ6"/>
<organism evidence="2">
    <name type="scientific">candidate division WOR-3 bacterium</name>
    <dbReference type="NCBI Taxonomy" id="2052148"/>
    <lineage>
        <taxon>Bacteria</taxon>
        <taxon>Bacteria division WOR-3</taxon>
    </lineage>
</organism>
<name>A0A7V3PSZ6_UNCW3</name>
<dbReference type="InterPro" id="IPR049468">
    <property type="entry name" value="Restrct_endonuc-II-like_dom"/>
</dbReference>
<dbReference type="SUPFAM" id="SSF52980">
    <property type="entry name" value="Restriction endonuclease-like"/>
    <property type="match status" value="1"/>
</dbReference>
<dbReference type="Gene3D" id="3.40.960.10">
    <property type="entry name" value="VSR Endonuclease"/>
    <property type="match status" value="1"/>
</dbReference>
<accession>A0A7V3PSZ6</accession>
<reference evidence="2" key="1">
    <citation type="journal article" date="2020" name="mSystems">
        <title>Genome- and Community-Level Interaction Insights into Carbon Utilization and Element Cycling Functions of Hydrothermarchaeota in Hydrothermal Sediment.</title>
        <authorList>
            <person name="Zhou Z."/>
            <person name="Liu Y."/>
            <person name="Xu W."/>
            <person name="Pan J."/>
            <person name="Luo Z.H."/>
            <person name="Li M."/>
        </authorList>
    </citation>
    <scope>NUCLEOTIDE SEQUENCE [LARGE SCALE GENOMIC DNA]</scope>
    <source>
        <strain evidence="2">SpSt-914</strain>
    </source>
</reference>
<dbReference type="EMBL" id="DTMZ01000046">
    <property type="protein sequence ID" value="HGD12870.1"/>
    <property type="molecule type" value="Genomic_DNA"/>
</dbReference>
<proteinExistence type="predicted"/>